<evidence type="ECO:0000256" key="1">
    <source>
        <dbReference type="SAM" id="Phobius"/>
    </source>
</evidence>
<dbReference type="Proteomes" id="UP000276133">
    <property type="component" value="Unassembled WGS sequence"/>
</dbReference>
<feature type="transmembrane region" description="Helical" evidence="1">
    <location>
        <begin position="167"/>
        <end position="187"/>
    </location>
</feature>
<keyword evidence="1" id="KW-1133">Transmembrane helix</keyword>
<organism evidence="2 3">
    <name type="scientific">Brachionus plicatilis</name>
    <name type="common">Marine rotifer</name>
    <name type="synonym">Brachionus muelleri</name>
    <dbReference type="NCBI Taxonomy" id="10195"/>
    <lineage>
        <taxon>Eukaryota</taxon>
        <taxon>Metazoa</taxon>
        <taxon>Spiralia</taxon>
        <taxon>Gnathifera</taxon>
        <taxon>Rotifera</taxon>
        <taxon>Eurotatoria</taxon>
        <taxon>Monogononta</taxon>
        <taxon>Pseudotrocha</taxon>
        <taxon>Ploima</taxon>
        <taxon>Brachionidae</taxon>
        <taxon>Brachionus</taxon>
    </lineage>
</organism>
<feature type="transmembrane region" description="Helical" evidence="1">
    <location>
        <begin position="59"/>
        <end position="84"/>
    </location>
</feature>
<protein>
    <submittedName>
        <fullName evidence="2">Uncharacterized protein</fullName>
    </submittedName>
</protein>
<feature type="transmembrane region" description="Helical" evidence="1">
    <location>
        <begin position="90"/>
        <end position="110"/>
    </location>
</feature>
<feature type="transmembrane region" description="Helical" evidence="1">
    <location>
        <begin position="117"/>
        <end position="147"/>
    </location>
</feature>
<proteinExistence type="predicted"/>
<keyword evidence="1" id="KW-0812">Transmembrane</keyword>
<reference evidence="2 3" key="1">
    <citation type="journal article" date="2018" name="Sci. Rep.">
        <title>Genomic signatures of local adaptation to the degree of environmental predictability in rotifers.</title>
        <authorList>
            <person name="Franch-Gras L."/>
            <person name="Hahn C."/>
            <person name="Garcia-Roger E.M."/>
            <person name="Carmona M.J."/>
            <person name="Serra M."/>
            <person name="Gomez A."/>
        </authorList>
    </citation>
    <scope>NUCLEOTIDE SEQUENCE [LARGE SCALE GENOMIC DNA]</scope>
    <source>
        <strain evidence="2">HYR1</strain>
    </source>
</reference>
<keyword evidence="1" id="KW-0472">Membrane</keyword>
<sequence length="224" mass="25158">MYPNPAQVNDGMTYPTVPSINTNIPLMSPEQQNHYVNEMKQQERAYFEKRIKEEYPVKYPIVYSAILVFNSISLIALHVILIIFKGAFHYVYHGIWGGVLTILLTVLILLPIKIHNVYVYMAAIFGTVFIGMFISMGVLLASAISFMDYGSDYASEEANKDMIPVSAVMIALSAVSVILSVVNFFLIKKIAKRPKVNMVGHTGIMVQQNVPAYSQQNHNMANNF</sequence>
<evidence type="ECO:0000313" key="2">
    <source>
        <dbReference type="EMBL" id="RNA39471.1"/>
    </source>
</evidence>
<accession>A0A3M7SUG3</accession>
<name>A0A3M7SUG3_BRAPC</name>
<evidence type="ECO:0000313" key="3">
    <source>
        <dbReference type="Proteomes" id="UP000276133"/>
    </source>
</evidence>
<dbReference type="EMBL" id="REGN01000748">
    <property type="protein sequence ID" value="RNA39471.1"/>
    <property type="molecule type" value="Genomic_DNA"/>
</dbReference>
<comment type="caution">
    <text evidence="2">The sequence shown here is derived from an EMBL/GenBank/DDBJ whole genome shotgun (WGS) entry which is preliminary data.</text>
</comment>
<dbReference type="AlphaFoldDB" id="A0A3M7SUG3"/>
<keyword evidence="3" id="KW-1185">Reference proteome</keyword>
<gene>
    <name evidence="2" type="ORF">BpHYR1_042336</name>
</gene>